<evidence type="ECO:0000256" key="1">
    <source>
        <dbReference type="ARBA" id="ARBA00001947"/>
    </source>
</evidence>
<evidence type="ECO:0000259" key="8">
    <source>
        <dbReference type="SMART" id="SM00829"/>
    </source>
</evidence>
<dbReference type="InterPro" id="IPR011032">
    <property type="entry name" value="GroES-like_sf"/>
</dbReference>
<keyword evidence="6" id="KW-0520">NAD</keyword>
<evidence type="ECO:0000313" key="9">
    <source>
        <dbReference type="EMBL" id="OHE95868.1"/>
    </source>
</evidence>
<dbReference type="InterPro" id="IPR036291">
    <property type="entry name" value="NAD(P)-bd_dom_sf"/>
</dbReference>
<dbReference type="InterPro" id="IPR013149">
    <property type="entry name" value="ADH-like_C"/>
</dbReference>
<dbReference type="GO" id="GO:0005737">
    <property type="term" value="C:cytoplasm"/>
    <property type="evidence" value="ECO:0007669"/>
    <property type="project" value="TreeGrafter"/>
</dbReference>
<dbReference type="InterPro" id="IPR013154">
    <property type="entry name" value="ADH-like_N"/>
</dbReference>
<protein>
    <submittedName>
        <fullName evidence="9">Alcohol dehydrogenase</fullName>
    </submittedName>
</protein>
<dbReference type="EMBL" id="MJBS01000077">
    <property type="protein sequence ID" value="OHE95868.1"/>
    <property type="molecule type" value="Genomic_DNA"/>
</dbReference>
<dbReference type="FunFam" id="3.40.50.720:FF:000039">
    <property type="entry name" value="Alcohol dehydrogenase AdhP"/>
    <property type="match status" value="1"/>
</dbReference>
<dbReference type="GO" id="GO:0008270">
    <property type="term" value="F:zinc ion binding"/>
    <property type="evidence" value="ECO:0007669"/>
    <property type="project" value="InterPro"/>
</dbReference>
<organism evidence="9 10">
    <name type="scientific">Colletotrichum orchidophilum</name>
    <dbReference type="NCBI Taxonomy" id="1209926"/>
    <lineage>
        <taxon>Eukaryota</taxon>
        <taxon>Fungi</taxon>
        <taxon>Dikarya</taxon>
        <taxon>Ascomycota</taxon>
        <taxon>Pezizomycotina</taxon>
        <taxon>Sordariomycetes</taxon>
        <taxon>Hypocreomycetidae</taxon>
        <taxon>Glomerellales</taxon>
        <taxon>Glomerellaceae</taxon>
        <taxon>Colletotrichum</taxon>
    </lineage>
</organism>
<dbReference type="Pfam" id="PF00107">
    <property type="entry name" value="ADH_zinc_N"/>
    <property type="match status" value="1"/>
</dbReference>
<gene>
    <name evidence="9" type="ORF">CORC01_08865</name>
</gene>
<dbReference type="CDD" id="cd08297">
    <property type="entry name" value="CAD3"/>
    <property type="match status" value="1"/>
</dbReference>
<keyword evidence="3 7" id="KW-0479">Metal-binding</keyword>
<feature type="domain" description="Enoyl reductase (ER)" evidence="8">
    <location>
        <begin position="18"/>
        <end position="347"/>
    </location>
</feature>
<proteinExistence type="inferred from homology"/>
<dbReference type="AlphaFoldDB" id="A0A1G4B367"/>
<evidence type="ECO:0000256" key="7">
    <source>
        <dbReference type="RuleBase" id="RU361277"/>
    </source>
</evidence>
<dbReference type="GO" id="GO:0004022">
    <property type="term" value="F:alcohol dehydrogenase (NAD+) activity"/>
    <property type="evidence" value="ECO:0007669"/>
    <property type="project" value="TreeGrafter"/>
</dbReference>
<dbReference type="InterPro" id="IPR002328">
    <property type="entry name" value="ADH_Zn_CS"/>
</dbReference>
<dbReference type="SUPFAM" id="SSF50129">
    <property type="entry name" value="GroES-like"/>
    <property type="match status" value="1"/>
</dbReference>
<evidence type="ECO:0000313" key="10">
    <source>
        <dbReference type="Proteomes" id="UP000176998"/>
    </source>
</evidence>
<keyword evidence="5" id="KW-0560">Oxidoreductase</keyword>
<keyword evidence="10" id="KW-1185">Reference proteome</keyword>
<evidence type="ECO:0000256" key="5">
    <source>
        <dbReference type="ARBA" id="ARBA00023002"/>
    </source>
</evidence>
<comment type="similarity">
    <text evidence="2 7">Belongs to the zinc-containing alcohol dehydrogenase family.</text>
</comment>
<dbReference type="Pfam" id="PF08240">
    <property type="entry name" value="ADH_N"/>
    <property type="match status" value="1"/>
</dbReference>
<dbReference type="Proteomes" id="UP000176998">
    <property type="component" value="Unassembled WGS sequence"/>
</dbReference>
<comment type="cofactor">
    <cofactor evidence="1 7">
        <name>Zn(2+)</name>
        <dbReference type="ChEBI" id="CHEBI:29105"/>
    </cofactor>
</comment>
<evidence type="ECO:0000256" key="2">
    <source>
        <dbReference type="ARBA" id="ARBA00008072"/>
    </source>
</evidence>
<name>A0A1G4B367_9PEZI</name>
<dbReference type="GeneID" id="34562005"/>
<reference evidence="9 10" key="1">
    <citation type="submission" date="2016-09" db="EMBL/GenBank/DDBJ databases">
        <authorList>
            <person name="Capua I."/>
            <person name="De Benedictis P."/>
            <person name="Joannis T."/>
            <person name="Lombin L.H."/>
            <person name="Cattoli G."/>
        </authorList>
    </citation>
    <scope>NUCLEOTIDE SEQUENCE [LARGE SCALE GENOMIC DNA]</scope>
    <source>
        <strain evidence="9 10">IMI 309357</strain>
    </source>
</reference>
<dbReference type="SUPFAM" id="SSF51735">
    <property type="entry name" value="NAD(P)-binding Rossmann-fold domains"/>
    <property type="match status" value="1"/>
</dbReference>
<dbReference type="PROSITE" id="PS00059">
    <property type="entry name" value="ADH_ZINC"/>
    <property type="match status" value="1"/>
</dbReference>
<dbReference type="Gene3D" id="3.40.50.720">
    <property type="entry name" value="NAD(P)-binding Rossmann-like Domain"/>
    <property type="match status" value="1"/>
</dbReference>
<dbReference type="Gene3D" id="3.90.180.10">
    <property type="entry name" value="Medium-chain alcohol dehydrogenases, catalytic domain"/>
    <property type="match status" value="1"/>
</dbReference>
<dbReference type="InterPro" id="IPR020843">
    <property type="entry name" value="ER"/>
</dbReference>
<comment type="caution">
    <text evidence="9">The sequence shown here is derived from an EMBL/GenBank/DDBJ whole genome shotgun (WGS) entry which is preliminary data.</text>
</comment>
<dbReference type="SMART" id="SM00829">
    <property type="entry name" value="PKS_ER"/>
    <property type="match status" value="1"/>
</dbReference>
<dbReference type="PANTHER" id="PTHR42940:SF2">
    <property type="entry name" value="DEHYDROGENASE FAMILY OXIDOREDUCTASE, PUTATIVE (JCVI)-RELATED"/>
    <property type="match status" value="1"/>
</dbReference>
<dbReference type="RefSeq" id="XP_022473029.1">
    <property type="nucleotide sequence ID" value="XM_022620495.1"/>
</dbReference>
<sequence>MSSDIPSLQRAVVIENPGPDARVIVREDVPVGTPGPYEVLVQLEFTGVCGSEVRALRGLGVYDPVIGHEGVGRVVKLGEHVSESFFRKKVGVKWLYRACGECSVCVRGFPNNCPKQLNTGKHRPGTLQRYVVADSRYLTLIPEGLGEAEAGPLLCAGLTMMGALSMLDNDLSRGDWVVIQGAGGGLGHLGVQIASKMKGLRVIAVDTGGEKRKWFEKDAVEFIDYATDDMEQSVKNLTGEGAHAVIVVPGSEDAYRVAPKLLRPMGTIVCVGLPRNDFELPISVAQCALKALTIKGAMVGTEEQMTELLQAAEKGTIRASIELFSFEHVSEIMSQLEKGEVFGRAVVSCL</sequence>
<dbReference type="OrthoDB" id="1879366at2759"/>
<keyword evidence="4 7" id="KW-0862">Zinc</keyword>
<dbReference type="PANTHER" id="PTHR42940">
    <property type="entry name" value="ALCOHOL DEHYDROGENASE 1-RELATED"/>
    <property type="match status" value="1"/>
</dbReference>
<evidence type="ECO:0000256" key="3">
    <source>
        <dbReference type="ARBA" id="ARBA00022723"/>
    </source>
</evidence>
<accession>A0A1G4B367</accession>
<dbReference type="STRING" id="1209926.A0A1G4B367"/>
<evidence type="ECO:0000256" key="6">
    <source>
        <dbReference type="ARBA" id="ARBA00023027"/>
    </source>
</evidence>
<evidence type="ECO:0000256" key="4">
    <source>
        <dbReference type="ARBA" id="ARBA00022833"/>
    </source>
</evidence>